<reference evidence="2" key="1">
    <citation type="journal article" date="2014" name="Front. Microbiol.">
        <title>High frequency of phylogenetically diverse reductive dehalogenase-homologous genes in deep subseafloor sedimentary metagenomes.</title>
        <authorList>
            <person name="Kawai M."/>
            <person name="Futagami T."/>
            <person name="Toyoda A."/>
            <person name="Takaki Y."/>
            <person name="Nishi S."/>
            <person name="Hori S."/>
            <person name="Arai W."/>
            <person name="Tsubouchi T."/>
            <person name="Morono Y."/>
            <person name="Uchiyama I."/>
            <person name="Ito T."/>
            <person name="Fujiyama A."/>
            <person name="Inagaki F."/>
            <person name="Takami H."/>
        </authorList>
    </citation>
    <scope>NUCLEOTIDE SEQUENCE</scope>
    <source>
        <strain evidence="2">Expedition CK06-06</strain>
    </source>
</reference>
<dbReference type="Gene3D" id="3.30.10.20">
    <property type="match status" value="3"/>
</dbReference>
<gene>
    <name evidence="2" type="ORF">S01H1_26434</name>
</gene>
<feature type="domain" description="PASTA" evidence="1">
    <location>
        <begin position="31"/>
        <end position="98"/>
    </location>
</feature>
<dbReference type="SMART" id="SM00740">
    <property type="entry name" value="PASTA"/>
    <property type="match status" value="2"/>
</dbReference>
<dbReference type="AlphaFoldDB" id="X0V8K9"/>
<protein>
    <recommendedName>
        <fullName evidence="1">PASTA domain-containing protein</fullName>
    </recommendedName>
</protein>
<sequence>HIPAGRIQRQSPPPGLQVKRGREVDLVVSLGPEALRVPAVVGEGLVHARFLLARAGISLGRVLTVSSRLVARDEVVASSPPPGTSLVGSGKADLLVSSGPPPERYLMPDVRGLEVPQVSAALEQAGLKVTRRVWRGARGRLNEIVEQTPPPGYPVPVGGTVELMTGD</sequence>
<dbReference type="InterPro" id="IPR005543">
    <property type="entry name" value="PASTA_dom"/>
</dbReference>
<accession>X0V8K9</accession>
<feature type="non-terminal residue" evidence="2">
    <location>
        <position position="1"/>
    </location>
</feature>
<evidence type="ECO:0000259" key="1">
    <source>
        <dbReference type="PROSITE" id="PS51178"/>
    </source>
</evidence>
<name>X0V8K9_9ZZZZ</name>
<feature type="domain" description="PASTA" evidence="1">
    <location>
        <begin position="99"/>
        <end position="167"/>
    </location>
</feature>
<comment type="caution">
    <text evidence="2">The sequence shown here is derived from an EMBL/GenBank/DDBJ whole genome shotgun (WGS) entry which is preliminary data.</text>
</comment>
<dbReference type="PROSITE" id="PS51178">
    <property type="entry name" value="PASTA"/>
    <property type="match status" value="3"/>
</dbReference>
<feature type="domain" description="PASTA" evidence="1">
    <location>
        <begin position="1"/>
        <end position="30"/>
    </location>
</feature>
<dbReference type="CDD" id="cd06577">
    <property type="entry name" value="PASTA_pknB"/>
    <property type="match status" value="1"/>
</dbReference>
<organism evidence="2">
    <name type="scientific">marine sediment metagenome</name>
    <dbReference type="NCBI Taxonomy" id="412755"/>
    <lineage>
        <taxon>unclassified sequences</taxon>
        <taxon>metagenomes</taxon>
        <taxon>ecological metagenomes</taxon>
    </lineage>
</organism>
<dbReference type="Pfam" id="PF03793">
    <property type="entry name" value="PASTA"/>
    <property type="match status" value="3"/>
</dbReference>
<proteinExistence type="predicted"/>
<evidence type="ECO:0000313" key="2">
    <source>
        <dbReference type="EMBL" id="GAF96960.1"/>
    </source>
</evidence>
<dbReference type="EMBL" id="BARS01016024">
    <property type="protein sequence ID" value="GAF96960.1"/>
    <property type="molecule type" value="Genomic_DNA"/>
</dbReference>